<feature type="domain" description="Peptidase M48" evidence="8">
    <location>
        <begin position="89"/>
        <end position="258"/>
    </location>
</feature>
<evidence type="ECO:0000256" key="5">
    <source>
        <dbReference type="ARBA" id="ARBA00023049"/>
    </source>
</evidence>
<evidence type="ECO:0000256" key="3">
    <source>
        <dbReference type="ARBA" id="ARBA00022801"/>
    </source>
</evidence>
<dbReference type="Gene3D" id="3.30.2010.10">
    <property type="entry name" value="Metalloproteases ('zincins'), catalytic domain"/>
    <property type="match status" value="1"/>
</dbReference>
<evidence type="ECO:0000313" key="10">
    <source>
        <dbReference type="Proteomes" id="UP000323646"/>
    </source>
</evidence>
<dbReference type="GO" id="GO:0016020">
    <property type="term" value="C:membrane"/>
    <property type="evidence" value="ECO:0007669"/>
    <property type="project" value="TreeGrafter"/>
</dbReference>
<gene>
    <name evidence="9" type="ORF">FZ040_07175</name>
</gene>
<dbReference type="GO" id="GO:0046872">
    <property type="term" value="F:metal ion binding"/>
    <property type="evidence" value="ECO:0007669"/>
    <property type="project" value="UniProtKB-KW"/>
</dbReference>
<dbReference type="CDD" id="cd07324">
    <property type="entry name" value="M48C_Oma1-like"/>
    <property type="match status" value="1"/>
</dbReference>
<evidence type="ECO:0000256" key="4">
    <source>
        <dbReference type="ARBA" id="ARBA00022833"/>
    </source>
</evidence>
<keyword evidence="2" id="KW-0479">Metal-binding</keyword>
<keyword evidence="5 6" id="KW-0482">Metalloprotease</keyword>
<dbReference type="PANTHER" id="PTHR22726">
    <property type="entry name" value="METALLOENDOPEPTIDASE OMA1"/>
    <property type="match status" value="1"/>
</dbReference>
<dbReference type="OrthoDB" id="1624239at2"/>
<evidence type="ECO:0000256" key="7">
    <source>
        <dbReference type="SAM" id="SignalP"/>
    </source>
</evidence>
<dbReference type="InterPro" id="IPR001915">
    <property type="entry name" value="Peptidase_M48"/>
</dbReference>
<name>A0A5D6W3W9_9FIRM</name>
<evidence type="ECO:0000259" key="8">
    <source>
        <dbReference type="Pfam" id="PF01435"/>
    </source>
</evidence>
<dbReference type="EMBL" id="VTOY01000004">
    <property type="protein sequence ID" value="TYZ22993.1"/>
    <property type="molecule type" value="Genomic_DNA"/>
</dbReference>
<keyword evidence="3 6" id="KW-0378">Hydrolase</keyword>
<proteinExistence type="inferred from homology"/>
<evidence type="ECO:0000256" key="2">
    <source>
        <dbReference type="ARBA" id="ARBA00022723"/>
    </source>
</evidence>
<protein>
    <submittedName>
        <fullName evidence="9">M48 family metalloprotease</fullName>
    </submittedName>
</protein>
<dbReference type="InterPro" id="IPR051156">
    <property type="entry name" value="Mito/Outer_Membr_Metalloprot"/>
</dbReference>
<dbReference type="Pfam" id="PF01435">
    <property type="entry name" value="Peptidase_M48"/>
    <property type="match status" value="1"/>
</dbReference>
<accession>A0A5D6W3W9</accession>
<keyword evidence="10" id="KW-1185">Reference proteome</keyword>
<dbReference type="Proteomes" id="UP000323646">
    <property type="component" value="Unassembled WGS sequence"/>
</dbReference>
<dbReference type="GO" id="GO:0051603">
    <property type="term" value="P:proteolysis involved in protein catabolic process"/>
    <property type="evidence" value="ECO:0007669"/>
    <property type="project" value="TreeGrafter"/>
</dbReference>
<feature type="chain" id="PRO_5039607786" evidence="7">
    <location>
        <begin position="26"/>
        <end position="358"/>
    </location>
</feature>
<dbReference type="AlphaFoldDB" id="A0A5D6W3W9"/>
<feature type="signal peptide" evidence="7">
    <location>
        <begin position="1"/>
        <end position="25"/>
    </location>
</feature>
<keyword evidence="7" id="KW-0732">Signal</keyword>
<keyword evidence="1 6" id="KW-0645">Protease</keyword>
<comment type="cofactor">
    <cofactor evidence="6">
        <name>Zn(2+)</name>
        <dbReference type="ChEBI" id="CHEBI:29105"/>
    </cofactor>
    <text evidence="6">Binds 1 zinc ion per subunit.</text>
</comment>
<dbReference type="GO" id="GO:0004222">
    <property type="term" value="F:metalloendopeptidase activity"/>
    <property type="evidence" value="ECO:0007669"/>
    <property type="project" value="InterPro"/>
</dbReference>
<comment type="similarity">
    <text evidence="6">Belongs to the peptidase M48 family.</text>
</comment>
<sequence length="358" mass="38707">MITRFQSRKKITSLLAAGIIASTTAAGVFMPTPAEASTASILGAAIGGIQARSELNKTLHKYNDTEEGRQEYFQAMKKQYGVNNDWALNQQLDRIMTNLTAAIGAVDPSIYQKPYNYFINNENTFNAFCTLGHNLSVNTGLYNVLTNEDEIAVVLGHELGHGQKDHPAKGARRSLNMAILGSATGTNAGAIMATVINNRHITKPMEREADALAFDYITHTNYNPGATAAVWQRVMDLSQSNPSGLQAFLSDHPANDDRRDVYAKKLTTYSGGHVTNKDGTVKVNTKVFTTPAAAGGMSSHERSYFVMGNLCAAYHNGHNRSTAYANGNTVMLGDQPIMTCVDGDEPAATLAARLNQIK</sequence>
<evidence type="ECO:0000256" key="6">
    <source>
        <dbReference type="RuleBase" id="RU003983"/>
    </source>
</evidence>
<keyword evidence="4 6" id="KW-0862">Zinc</keyword>
<evidence type="ECO:0000256" key="1">
    <source>
        <dbReference type="ARBA" id="ARBA00022670"/>
    </source>
</evidence>
<reference evidence="9 10" key="1">
    <citation type="submission" date="2019-08" db="EMBL/GenBank/DDBJ databases">
        <title>Selenomonas sp. mPRGC5 and Selenomonas sp. mPRGC8 isolated from ruminal fluid of dairy goat (Capra hircus).</title>
        <authorList>
            <person name="Poothong S."/>
            <person name="Nuengjamnong C."/>
            <person name="Tanasupawat S."/>
        </authorList>
    </citation>
    <scope>NUCLEOTIDE SEQUENCE [LARGE SCALE GENOMIC DNA]</scope>
    <source>
        <strain evidence="10">mPRGC5</strain>
    </source>
</reference>
<dbReference type="PANTHER" id="PTHR22726:SF1">
    <property type="entry name" value="METALLOENDOPEPTIDASE OMA1, MITOCHONDRIAL"/>
    <property type="match status" value="1"/>
</dbReference>
<organism evidence="9 10">
    <name type="scientific">Selenomonas ruminis</name>
    <dbReference type="NCBI Taxonomy" id="2593411"/>
    <lineage>
        <taxon>Bacteria</taxon>
        <taxon>Bacillati</taxon>
        <taxon>Bacillota</taxon>
        <taxon>Negativicutes</taxon>
        <taxon>Selenomonadales</taxon>
        <taxon>Selenomonadaceae</taxon>
        <taxon>Selenomonas</taxon>
    </lineage>
</organism>
<evidence type="ECO:0000313" key="9">
    <source>
        <dbReference type="EMBL" id="TYZ22993.1"/>
    </source>
</evidence>
<comment type="caution">
    <text evidence="9">The sequence shown here is derived from an EMBL/GenBank/DDBJ whole genome shotgun (WGS) entry which is preliminary data.</text>
</comment>
<dbReference type="RefSeq" id="WP_149171381.1">
    <property type="nucleotide sequence ID" value="NZ_VTOY01000004.1"/>
</dbReference>